<dbReference type="EMBL" id="FOJI01000003">
    <property type="protein sequence ID" value="SEV99774.1"/>
    <property type="molecule type" value="Genomic_DNA"/>
</dbReference>
<gene>
    <name evidence="1" type="ORF">SAMN05421659_10346</name>
</gene>
<dbReference type="RefSeq" id="WP_092451108.1">
    <property type="nucleotide sequence ID" value="NZ_FOJI01000003.1"/>
</dbReference>
<sequence length="291" mass="34453">MSDDKIVREINKTLQFLDEYAVALLSEYKKKDDIKIATETEKIYFRLEKIMNSQQEFKKLRRKVDEGRIVESREYIANILKSFNDILLLSNINSQTFLKIELLDKKIQRIQKENKIDELVKSLDYSHLLEISPTKAVYAIITKLFYENKITETDLNNLTNDDWCQENFCLKRAAILPIKKTENEENIHIINGIRMYFSHPYVLGVREYYVYCLGTNKIKERLINFYKYKMDMISLDEYLQLLMGDQTKITMSDEDDTNDTFVFDFDVENVNDDIFDDAEKLLCWINKGGAN</sequence>
<evidence type="ECO:0000313" key="1">
    <source>
        <dbReference type="EMBL" id="SEV99774.1"/>
    </source>
</evidence>
<proteinExistence type="predicted"/>
<accession>A0A1I0NEW3</accession>
<reference evidence="1 2" key="1">
    <citation type="submission" date="2016-10" db="EMBL/GenBank/DDBJ databases">
        <authorList>
            <person name="de Groot N.N."/>
        </authorList>
    </citation>
    <scope>NUCLEOTIDE SEQUENCE [LARGE SCALE GENOMIC DNA]</scope>
    <source>
        <strain evidence="1 2">DSM 9179</strain>
    </source>
</reference>
<keyword evidence="2" id="KW-1185">Reference proteome</keyword>
<dbReference type="OrthoDB" id="877111at2"/>
<dbReference type="Proteomes" id="UP000199701">
    <property type="component" value="Unassembled WGS sequence"/>
</dbReference>
<dbReference type="AlphaFoldDB" id="A0A1I0NEW3"/>
<evidence type="ECO:0000313" key="2">
    <source>
        <dbReference type="Proteomes" id="UP000199701"/>
    </source>
</evidence>
<organism evidence="1 2">
    <name type="scientific">[Clostridium] fimetarium</name>
    <dbReference type="NCBI Taxonomy" id="99656"/>
    <lineage>
        <taxon>Bacteria</taxon>
        <taxon>Bacillati</taxon>
        <taxon>Bacillota</taxon>
        <taxon>Clostridia</taxon>
        <taxon>Lachnospirales</taxon>
        <taxon>Lachnospiraceae</taxon>
    </lineage>
</organism>
<protein>
    <submittedName>
        <fullName evidence="1">Uncharacterized protein</fullName>
    </submittedName>
</protein>
<dbReference type="STRING" id="99656.SAMN05421659_10346"/>
<name>A0A1I0NEW3_9FIRM</name>